<dbReference type="EMBL" id="CM001224">
    <property type="protein sequence ID" value="KEH18564.1"/>
    <property type="molecule type" value="Genomic_DNA"/>
</dbReference>
<reference evidence="1 3" key="2">
    <citation type="journal article" date="2014" name="BMC Genomics">
        <title>An improved genome release (version Mt4.0) for the model legume Medicago truncatula.</title>
        <authorList>
            <person name="Tang H."/>
            <person name="Krishnakumar V."/>
            <person name="Bidwell S."/>
            <person name="Rosen B."/>
            <person name="Chan A."/>
            <person name="Zhou S."/>
            <person name="Gentzbittel L."/>
            <person name="Childs K.L."/>
            <person name="Yandell M."/>
            <person name="Gundlach H."/>
            <person name="Mayer K.F."/>
            <person name="Schwartz D.C."/>
            <person name="Town C.D."/>
        </authorList>
    </citation>
    <scope>GENOME REANNOTATION</scope>
    <source>
        <strain evidence="1">A17</strain>
        <strain evidence="2 3">cv. Jemalong A17</strain>
    </source>
</reference>
<dbReference type="Proteomes" id="UP000002051">
    <property type="component" value="Chromosome 8"/>
</dbReference>
<name>A0A072TM24_MEDTR</name>
<evidence type="ECO:0000313" key="3">
    <source>
        <dbReference type="Proteomes" id="UP000002051"/>
    </source>
</evidence>
<evidence type="ECO:0000313" key="1">
    <source>
        <dbReference type="EMBL" id="KEH18564.1"/>
    </source>
</evidence>
<dbReference type="EnsemblPlants" id="KEH18564">
    <property type="protein sequence ID" value="KEH18564"/>
    <property type="gene ID" value="MTR_8g024220"/>
</dbReference>
<reference evidence="1 3" key="1">
    <citation type="journal article" date="2011" name="Nature">
        <title>The Medicago genome provides insight into the evolution of rhizobial symbioses.</title>
        <authorList>
            <person name="Young N.D."/>
            <person name="Debelle F."/>
            <person name="Oldroyd G.E."/>
            <person name="Geurts R."/>
            <person name="Cannon S.B."/>
            <person name="Udvardi M.K."/>
            <person name="Benedito V.A."/>
            <person name="Mayer K.F."/>
            <person name="Gouzy J."/>
            <person name="Schoof H."/>
            <person name="Van de Peer Y."/>
            <person name="Proost S."/>
            <person name="Cook D.R."/>
            <person name="Meyers B.C."/>
            <person name="Spannagl M."/>
            <person name="Cheung F."/>
            <person name="De Mita S."/>
            <person name="Krishnakumar V."/>
            <person name="Gundlach H."/>
            <person name="Zhou S."/>
            <person name="Mudge J."/>
            <person name="Bharti A.K."/>
            <person name="Murray J.D."/>
            <person name="Naoumkina M.A."/>
            <person name="Rosen B."/>
            <person name="Silverstein K.A."/>
            <person name="Tang H."/>
            <person name="Rombauts S."/>
            <person name="Zhao P.X."/>
            <person name="Zhou P."/>
            <person name="Barbe V."/>
            <person name="Bardou P."/>
            <person name="Bechner M."/>
            <person name="Bellec A."/>
            <person name="Berger A."/>
            <person name="Berges H."/>
            <person name="Bidwell S."/>
            <person name="Bisseling T."/>
            <person name="Choisne N."/>
            <person name="Couloux A."/>
            <person name="Denny R."/>
            <person name="Deshpande S."/>
            <person name="Dai X."/>
            <person name="Doyle J.J."/>
            <person name="Dudez A.M."/>
            <person name="Farmer A.D."/>
            <person name="Fouteau S."/>
            <person name="Franken C."/>
            <person name="Gibelin C."/>
            <person name="Gish J."/>
            <person name="Goldstein S."/>
            <person name="Gonzalez A.J."/>
            <person name="Green P.J."/>
            <person name="Hallab A."/>
            <person name="Hartog M."/>
            <person name="Hua A."/>
            <person name="Humphray S.J."/>
            <person name="Jeong D.H."/>
            <person name="Jing Y."/>
            <person name="Jocker A."/>
            <person name="Kenton S.M."/>
            <person name="Kim D.J."/>
            <person name="Klee K."/>
            <person name="Lai H."/>
            <person name="Lang C."/>
            <person name="Lin S."/>
            <person name="Macmil S.L."/>
            <person name="Magdelenat G."/>
            <person name="Matthews L."/>
            <person name="McCorrison J."/>
            <person name="Monaghan E.L."/>
            <person name="Mun J.H."/>
            <person name="Najar F.Z."/>
            <person name="Nicholson C."/>
            <person name="Noirot C."/>
            <person name="O'Bleness M."/>
            <person name="Paule C.R."/>
            <person name="Poulain J."/>
            <person name="Prion F."/>
            <person name="Qin B."/>
            <person name="Qu C."/>
            <person name="Retzel E.F."/>
            <person name="Riddle C."/>
            <person name="Sallet E."/>
            <person name="Samain S."/>
            <person name="Samson N."/>
            <person name="Sanders I."/>
            <person name="Saurat O."/>
            <person name="Scarpelli C."/>
            <person name="Schiex T."/>
            <person name="Segurens B."/>
            <person name="Severin A.J."/>
            <person name="Sherrier D.J."/>
            <person name="Shi R."/>
            <person name="Sims S."/>
            <person name="Singer S.R."/>
            <person name="Sinharoy S."/>
            <person name="Sterck L."/>
            <person name="Viollet A."/>
            <person name="Wang B.B."/>
            <person name="Wang K."/>
            <person name="Wang M."/>
            <person name="Wang X."/>
            <person name="Warfsmann J."/>
            <person name="Weissenbach J."/>
            <person name="White D.D."/>
            <person name="White J.D."/>
            <person name="Wiley G.B."/>
            <person name="Wincker P."/>
            <person name="Xing Y."/>
            <person name="Yang L."/>
            <person name="Yao Z."/>
            <person name="Ying F."/>
            <person name="Zhai J."/>
            <person name="Zhou L."/>
            <person name="Zuber A."/>
            <person name="Denarie J."/>
            <person name="Dixon R.A."/>
            <person name="May G.D."/>
            <person name="Schwartz D.C."/>
            <person name="Rogers J."/>
            <person name="Quetier F."/>
            <person name="Town C.D."/>
            <person name="Roe B.A."/>
        </authorList>
    </citation>
    <scope>NUCLEOTIDE SEQUENCE [LARGE SCALE GENOMIC DNA]</scope>
    <source>
        <strain evidence="1">A17</strain>
        <strain evidence="2 3">cv. Jemalong A17</strain>
    </source>
</reference>
<dbReference type="AlphaFoldDB" id="A0A072TM24"/>
<keyword evidence="3" id="KW-1185">Reference proteome</keyword>
<reference evidence="2" key="3">
    <citation type="submission" date="2015-04" db="UniProtKB">
        <authorList>
            <consortium name="EnsemblPlants"/>
        </authorList>
    </citation>
    <scope>IDENTIFICATION</scope>
    <source>
        <strain evidence="2">cv. Jemalong A17</strain>
    </source>
</reference>
<dbReference type="HOGENOM" id="CLU_2577531_0_0_1"/>
<protein>
    <submittedName>
        <fullName evidence="1 2">Uncharacterized protein</fullName>
    </submittedName>
</protein>
<organism evidence="1 3">
    <name type="scientific">Medicago truncatula</name>
    <name type="common">Barrel medic</name>
    <name type="synonym">Medicago tribuloides</name>
    <dbReference type="NCBI Taxonomy" id="3880"/>
    <lineage>
        <taxon>Eukaryota</taxon>
        <taxon>Viridiplantae</taxon>
        <taxon>Streptophyta</taxon>
        <taxon>Embryophyta</taxon>
        <taxon>Tracheophyta</taxon>
        <taxon>Spermatophyta</taxon>
        <taxon>Magnoliopsida</taxon>
        <taxon>eudicotyledons</taxon>
        <taxon>Gunneridae</taxon>
        <taxon>Pentapetalae</taxon>
        <taxon>rosids</taxon>
        <taxon>fabids</taxon>
        <taxon>Fabales</taxon>
        <taxon>Fabaceae</taxon>
        <taxon>Papilionoideae</taxon>
        <taxon>50 kb inversion clade</taxon>
        <taxon>NPAAA clade</taxon>
        <taxon>Hologalegina</taxon>
        <taxon>IRL clade</taxon>
        <taxon>Trifolieae</taxon>
        <taxon>Medicago</taxon>
    </lineage>
</organism>
<accession>A0A072TM24</accession>
<proteinExistence type="predicted"/>
<gene>
    <name evidence="1" type="ordered locus">MTR_8g024220</name>
</gene>
<evidence type="ECO:0000313" key="2">
    <source>
        <dbReference type="EnsemblPlants" id="KEH18564"/>
    </source>
</evidence>
<sequence>MAQGFSFANLTIVIVIRHKRGVLYLALELVLSDKNSHLYAKSGPKLLINMSKIVYVLISNFEEILDSPLYNVTSNNLVLSK</sequence>